<name>A0A6A6SL52_9PLEO</name>
<proteinExistence type="predicted"/>
<dbReference type="AlphaFoldDB" id="A0A6A6SL52"/>
<dbReference type="OrthoDB" id="3784785at2759"/>
<gene>
    <name evidence="1" type="ORF">K491DRAFT_685585</name>
</gene>
<reference evidence="1" key="1">
    <citation type="journal article" date="2020" name="Stud. Mycol.">
        <title>101 Dothideomycetes genomes: a test case for predicting lifestyles and emergence of pathogens.</title>
        <authorList>
            <person name="Haridas S."/>
            <person name="Albert R."/>
            <person name="Binder M."/>
            <person name="Bloem J."/>
            <person name="Labutti K."/>
            <person name="Salamov A."/>
            <person name="Andreopoulos B."/>
            <person name="Baker S."/>
            <person name="Barry K."/>
            <person name="Bills G."/>
            <person name="Bluhm B."/>
            <person name="Cannon C."/>
            <person name="Castanera R."/>
            <person name="Culley D."/>
            <person name="Daum C."/>
            <person name="Ezra D."/>
            <person name="Gonzalez J."/>
            <person name="Henrissat B."/>
            <person name="Kuo A."/>
            <person name="Liang C."/>
            <person name="Lipzen A."/>
            <person name="Lutzoni F."/>
            <person name="Magnuson J."/>
            <person name="Mondo S."/>
            <person name="Nolan M."/>
            <person name="Ohm R."/>
            <person name="Pangilinan J."/>
            <person name="Park H.-J."/>
            <person name="Ramirez L."/>
            <person name="Alfaro M."/>
            <person name="Sun H."/>
            <person name="Tritt A."/>
            <person name="Yoshinaga Y."/>
            <person name="Zwiers L.-H."/>
            <person name="Turgeon B."/>
            <person name="Goodwin S."/>
            <person name="Spatafora J."/>
            <person name="Crous P."/>
            <person name="Grigoriev I."/>
        </authorList>
    </citation>
    <scope>NUCLEOTIDE SEQUENCE</scope>
    <source>
        <strain evidence="1">CBS 122681</strain>
    </source>
</reference>
<evidence type="ECO:0008006" key="3">
    <source>
        <dbReference type="Google" id="ProtNLM"/>
    </source>
</evidence>
<dbReference type="Proteomes" id="UP000799324">
    <property type="component" value="Unassembled WGS sequence"/>
</dbReference>
<sequence>MAATKRSWRIRMTVDESDVDASGGTFAEQEYPSRATKRLQRANNDTVYAEVATKPAIKDENDALAVFGDEESLQEDTDREERKLVKRMERYDRYATLVSSSKNETEVRVRTILRPGISAWFESRKLFNLESLRKLSLSRPLDAPNRAGIYLHVVVVDGEARFYVGQAIVLRDRIRTHNAKGTWSLGDSLHYKGVIKCKENGEEDFWIILAEKNLPEIKTDSFSLELNIAEMLCSMIFQSLPQELLRKWLPKDSHLVAEKHLNVASPLQQGLRQAVRDVRYLRDSADPILREYYESVRAIWTRNLDYHREQRGNETRERALQGYKVALTVYMNTNPYGKKFQRTVVKLRDVVLTVPSNLQIIPDDVYVFYDLQEGAHPDRAAQQAQEDDPAYRLGIRISGKSRSGDEVTHWLKTKGAKDVARINSLCDWLAGREKEVTESTPRRFFIKKSSRGPGKQTYTT</sequence>
<keyword evidence="2" id="KW-1185">Reference proteome</keyword>
<dbReference type="EMBL" id="MU004629">
    <property type="protein sequence ID" value="KAF2647363.1"/>
    <property type="molecule type" value="Genomic_DNA"/>
</dbReference>
<accession>A0A6A6SL52</accession>
<organism evidence="1 2">
    <name type="scientific">Lophiostoma macrostomum CBS 122681</name>
    <dbReference type="NCBI Taxonomy" id="1314788"/>
    <lineage>
        <taxon>Eukaryota</taxon>
        <taxon>Fungi</taxon>
        <taxon>Dikarya</taxon>
        <taxon>Ascomycota</taxon>
        <taxon>Pezizomycotina</taxon>
        <taxon>Dothideomycetes</taxon>
        <taxon>Pleosporomycetidae</taxon>
        <taxon>Pleosporales</taxon>
        <taxon>Lophiostomataceae</taxon>
        <taxon>Lophiostoma</taxon>
    </lineage>
</organism>
<evidence type="ECO:0000313" key="2">
    <source>
        <dbReference type="Proteomes" id="UP000799324"/>
    </source>
</evidence>
<protein>
    <recommendedName>
        <fullName evidence="3">GIY-YIG domain-containing protein</fullName>
    </recommendedName>
</protein>
<evidence type="ECO:0000313" key="1">
    <source>
        <dbReference type="EMBL" id="KAF2647363.1"/>
    </source>
</evidence>